<keyword evidence="6 9" id="KW-0210">Decarboxylase</keyword>
<keyword evidence="8 9" id="KW-0456">Lyase</keyword>
<dbReference type="PANTHER" id="PTHR35524">
    <property type="entry name" value="ALPHA-ACETOLACTATE DECARBOXYLASE"/>
    <property type="match status" value="1"/>
</dbReference>
<evidence type="ECO:0000256" key="4">
    <source>
        <dbReference type="ARBA" id="ARBA00013204"/>
    </source>
</evidence>
<gene>
    <name evidence="11" type="primary">alsD</name>
    <name evidence="11" type="ORF">Thiowin_00879</name>
</gene>
<dbReference type="EC" id="4.1.1.5" evidence="4 9"/>
<comment type="similarity">
    <text evidence="3 9">Belongs to the alpha-acetolactate decarboxylase family.</text>
</comment>
<keyword evidence="12" id="KW-1185">Reference proteome</keyword>
<dbReference type="PANTHER" id="PTHR35524:SF1">
    <property type="entry name" value="ALPHA-ACETOLACTATE DECARBOXYLASE"/>
    <property type="match status" value="1"/>
</dbReference>
<dbReference type="InterPro" id="IPR005128">
    <property type="entry name" value="Acetolactate_a_deCO2ase"/>
</dbReference>
<dbReference type="SUPFAM" id="SSF117856">
    <property type="entry name" value="AF0104/ALDC/Ptd012-like"/>
    <property type="match status" value="1"/>
</dbReference>
<evidence type="ECO:0000256" key="7">
    <source>
        <dbReference type="ARBA" id="ARBA00023061"/>
    </source>
</evidence>
<feature type="signal peptide" evidence="10">
    <location>
        <begin position="1"/>
        <end position="18"/>
    </location>
</feature>
<name>A0ABZ0S5W8_9GAMM</name>
<organism evidence="11 12">
    <name type="scientific">Thiorhodovibrio winogradskyi</name>
    <dbReference type="NCBI Taxonomy" id="77007"/>
    <lineage>
        <taxon>Bacteria</taxon>
        <taxon>Pseudomonadati</taxon>
        <taxon>Pseudomonadota</taxon>
        <taxon>Gammaproteobacteria</taxon>
        <taxon>Chromatiales</taxon>
        <taxon>Chromatiaceae</taxon>
        <taxon>Thiorhodovibrio</taxon>
    </lineage>
</organism>
<dbReference type="CDD" id="cd17299">
    <property type="entry name" value="acetolactate_decarboxylase"/>
    <property type="match status" value="1"/>
</dbReference>
<evidence type="ECO:0000256" key="1">
    <source>
        <dbReference type="ARBA" id="ARBA00001784"/>
    </source>
</evidence>
<evidence type="ECO:0000256" key="10">
    <source>
        <dbReference type="SAM" id="SignalP"/>
    </source>
</evidence>
<evidence type="ECO:0000256" key="5">
    <source>
        <dbReference type="ARBA" id="ARBA00020164"/>
    </source>
</evidence>
<dbReference type="Proteomes" id="UP001432180">
    <property type="component" value="Chromosome"/>
</dbReference>
<dbReference type="PIRSF" id="PIRSF001332">
    <property type="entry name" value="Acetolac_decarb"/>
    <property type="match status" value="1"/>
</dbReference>
<evidence type="ECO:0000256" key="2">
    <source>
        <dbReference type="ARBA" id="ARBA00005170"/>
    </source>
</evidence>
<comment type="pathway">
    <text evidence="2 9">Polyol metabolism; (R,R)-butane-2,3-diol biosynthesis; (R,R)-butane-2,3-diol from pyruvate: step 2/3.</text>
</comment>
<comment type="catalytic activity">
    <reaction evidence="1 9">
        <text>(2S)-2-acetolactate + H(+) = (R)-acetoin + CO2</text>
        <dbReference type="Rhea" id="RHEA:21580"/>
        <dbReference type="ChEBI" id="CHEBI:15378"/>
        <dbReference type="ChEBI" id="CHEBI:15686"/>
        <dbReference type="ChEBI" id="CHEBI:16526"/>
        <dbReference type="ChEBI" id="CHEBI:58476"/>
        <dbReference type="EC" id="4.1.1.5"/>
    </reaction>
</comment>
<keyword evidence="10" id="KW-0732">Signal</keyword>
<accession>A0ABZ0S5W8</accession>
<dbReference type="Gene3D" id="3.30.1330.80">
    <property type="entry name" value="Hypothetical protein, similar to alpha- acetolactate decarboxylase, domain 2"/>
    <property type="match status" value="2"/>
</dbReference>
<dbReference type="EMBL" id="CP121472">
    <property type="protein sequence ID" value="WPL15949.1"/>
    <property type="molecule type" value="Genomic_DNA"/>
</dbReference>
<evidence type="ECO:0000256" key="6">
    <source>
        <dbReference type="ARBA" id="ARBA00022793"/>
    </source>
</evidence>
<dbReference type="RefSeq" id="WP_328986498.1">
    <property type="nucleotide sequence ID" value="NZ_CP121472.1"/>
</dbReference>
<dbReference type="NCBIfam" id="TIGR01252">
    <property type="entry name" value="acetolac_decarb"/>
    <property type="match status" value="1"/>
</dbReference>
<sequence>MRLFLPSAIFFFATQLLATASVAQSDRDTLFQVSTIDALLAGVYQPLATLDEVLTHGDFGLGTFAGLDGELILVAGDIYQAAADGTVRKMPGTAATPFISLTWFDADEQLQPPPGLDYAAFKTWLEAELPSPNLTYAVRVDGQFASIHYRSVPAQEPPYRPLKEVAKEQTYFKREKIAGTLIGFWCPSYVKGLNVPGFHLHFLSDDRASAGHLLDFSLTKGKVTLDPTTGWTLELPMDKAFLRANLGTDRAEALHAVEQGKP</sequence>
<proteinExistence type="inferred from homology"/>
<protein>
    <recommendedName>
        <fullName evidence="5 9">Alpha-acetolactate decarboxylase</fullName>
        <ecNumber evidence="4 9">4.1.1.5</ecNumber>
    </recommendedName>
</protein>
<dbReference type="Pfam" id="PF03306">
    <property type="entry name" value="AAL_decarboxy"/>
    <property type="match status" value="1"/>
</dbReference>
<dbReference type="GO" id="GO:0047605">
    <property type="term" value="F:acetolactate decarboxylase activity"/>
    <property type="evidence" value="ECO:0007669"/>
    <property type="project" value="UniProtKB-EC"/>
</dbReference>
<evidence type="ECO:0000256" key="8">
    <source>
        <dbReference type="ARBA" id="ARBA00023239"/>
    </source>
</evidence>
<feature type="chain" id="PRO_5047117191" description="Alpha-acetolactate decarboxylase" evidence="10">
    <location>
        <begin position="19"/>
        <end position="262"/>
    </location>
</feature>
<evidence type="ECO:0000256" key="9">
    <source>
        <dbReference type="PIRNR" id="PIRNR001332"/>
    </source>
</evidence>
<evidence type="ECO:0000313" key="12">
    <source>
        <dbReference type="Proteomes" id="UP001432180"/>
    </source>
</evidence>
<evidence type="ECO:0000256" key="3">
    <source>
        <dbReference type="ARBA" id="ARBA00007106"/>
    </source>
</evidence>
<evidence type="ECO:0000313" key="11">
    <source>
        <dbReference type="EMBL" id="WPL15949.1"/>
    </source>
</evidence>
<reference evidence="11 12" key="1">
    <citation type="journal article" date="2023" name="Microorganisms">
        <title>Thiorhodovibrio frisius and Trv. litoralis spp. nov., Two Novel Members from a Clade of Fastidious Purple Sulfur Bacteria That Exhibit Unique Red-Shifted Light-Harvesting Capabilities.</title>
        <authorList>
            <person name="Methner A."/>
            <person name="Kuzyk S.B."/>
            <person name="Petersen J."/>
            <person name="Bauer S."/>
            <person name="Brinkmann H."/>
            <person name="Sichau K."/>
            <person name="Wanner G."/>
            <person name="Wolf J."/>
            <person name="Neumann-Schaal M."/>
            <person name="Henke P."/>
            <person name="Tank M."/>
            <person name="Sproer C."/>
            <person name="Bunk B."/>
            <person name="Overmann J."/>
        </authorList>
    </citation>
    <scope>NUCLEOTIDE SEQUENCE [LARGE SCALE GENOMIC DNA]</scope>
    <source>
        <strain evidence="11 12">DSM 6702</strain>
    </source>
</reference>
<keyword evidence="7 9" id="KW-0005">Acetoin biosynthesis</keyword>